<evidence type="ECO:0000259" key="2">
    <source>
        <dbReference type="Pfam" id="PF13556"/>
    </source>
</evidence>
<feature type="domain" description="PucR C-terminal helix-turn-helix" evidence="2">
    <location>
        <begin position="96"/>
        <end position="132"/>
    </location>
</feature>
<feature type="region of interest" description="Disordered" evidence="1">
    <location>
        <begin position="138"/>
        <end position="157"/>
    </location>
</feature>
<gene>
    <name evidence="3" type="ORF">ACFLIM_36105</name>
</gene>
<evidence type="ECO:0000256" key="1">
    <source>
        <dbReference type="SAM" id="MobiDB-lite"/>
    </source>
</evidence>
<feature type="region of interest" description="Disordered" evidence="1">
    <location>
        <begin position="1"/>
        <end position="62"/>
    </location>
</feature>
<organism evidence="3 4">
    <name type="scientific">Nonomuraea marmarensis</name>
    <dbReference type="NCBI Taxonomy" id="3351344"/>
    <lineage>
        <taxon>Bacteria</taxon>
        <taxon>Bacillati</taxon>
        <taxon>Actinomycetota</taxon>
        <taxon>Actinomycetes</taxon>
        <taxon>Streptosporangiales</taxon>
        <taxon>Streptosporangiaceae</taxon>
        <taxon>Nonomuraea</taxon>
    </lineage>
</organism>
<accession>A0ABW7ARC6</accession>
<name>A0ABW7ARC6_9ACTN</name>
<reference evidence="3 4" key="1">
    <citation type="submission" date="2024-10" db="EMBL/GenBank/DDBJ databases">
        <authorList>
            <person name="Topkara A.R."/>
            <person name="Saygin H."/>
        </authorList>
    </citation>
    <scope>NUCLEOTIDE SEQUENCE [LARGE SCALE GENOMIC DNA]</scope>
    <source>
        <strain evidence="3 4">M3C6</strain>
    </source>
</reference>
<dbReference type="Proteomes" id="UP001603978">
    <property type="component" value="Unassembled WGS sequence"/>
</dbReference>
<evidence type="ECO:0000313" key="3">
    <source>
        <dbReference type="EMBL" id="MFG1708638.1"/>
    </source>
</evidence>
<dbReference type="InterPro" id="IPR042070">
    <property type="entry name" value="PucR_C-HTH_sf"/>
</dbReference>
<sequence>MWYQTGWRGAPPAEATTSSRTCSCRDEATGQKLGKACPKLRRPGGGGERWSRKSPRGAGTRFAAGTAVRHRRPGNARRFLHRSPRRPRDGGPCGVLVETLAAWLAARGSTEATARRLGVHRHTFSNRMERITRGDQLEVGHPGKESSNIGWPFASAS</sequence>
<proteinExistence type="predicted"/>
<dbReference type="RefSeq" id="WP_393172868.1">
    <property type="nucleotide sequence ID" value="NZ_JBICRM010000029.1"/>
</dbReference>
<comment type="caution">
    <text evidence="3">The sequence shown here is derived from an EMBL/GenBank/DDBJ whole genome shotgun (WGS) entry which is preliminary data.</text>
</comment>
<evidence type="ECO:0000313" key="4">
    <source>
        <dbReference type="Proteomes" id="UP001603978"/>
    </source>
</evidence>
<dbReference type="EMBL" id="JBICRM010000029">
    <property type="protein sequence ID" value="MFG1708638.1"/>
    <property type="molecule type" value="Genomic_DNA"/>
</dbReference>
<dbReference type="Gene3D" id="1.10.10.2840">
    <property type="entry name" value="PucR C-terminal helix-turn-helix domain"/>
    <property type="match status" value="1"/>
</dbReference>
<dbReference type="InterPro" id="IPR025736">
    <property type="entry name" value="PucR_C-HTH_dom"/>
</dbReference>
<protein>
    <submittedName>
        <fullName evidence="3">Helix-turn-helix domain-containing protein</fullName>
    </submittedName>
</protein>
<dbReference type="Pfam" id="PF13556">
    <property type="entry name" value="HTH_30"/>
    <property type="match status" value="1"/>
</dbReference>
<keyword evidence="4" id="KW-1185">Reference proteome</keyword>